<dbReference type="GO" id="GO:0004672">
    <property type="term" value="F:protein kinase activity"/>
    <property type="evidence" value="ECO:0007669"/>
    <property type="project" value="InterPro"/>
</dbReference>
<feature type="domain" description="Protein kinase" evidence="3">
    <location>
        <begin position="1"/>
        <end position="183"/>
    </location>
</feature>
<dbReference type="PANTHER" id="PTHR44329">
    <property type="entry name" value="SERINE/THREONINE-PROTEIN KINASE TNNI3K-RELATED"/>
    <property type="match status" value="1"/>
</dbReference>
<dbReference type="AlphaFoldDB" id="A0A397SVK9"/>
<dbReference type="PANTHER" id="PTHR44329:SF298">
    <property type="entry name" value="MIXED LINEAGE KINASE DOMAIN-LIKE PROTEIN"/>
    <property type="match status" value="1"/>
</dbReference>
<dbReference type="Proteomes" id="UP000265703">
    <property type="component" value="Unassembled WGS sequence"/>
</dbReference>
<dbReference type="GO" id="GO:0005524">
    <property type="term" value="F:ATP binding"/>
    <property type="evidence" value="ECO:0007669"/>
    <property type="project" value="UniProtKB-KW"/>
</dbReference>
<dbReference type="Gene3D" id="1.10.510.10">
    <property type="entry name" value="Transferase(Phosphotransferase) domain 1"/>
    <property type="match status" value="1"/>
</dbReference>
<organism evidence="4 5">
    <name type="scientific">Glomus cerebriforme</name>
    <dbReference type="NCBI Taxonomy" id="658196"/>
    <lineage>
        <taxon>Eukaryota</taxon>
        <taxon>Fungi</taxon>
        <taxon>Fungi incertae sedis</taxon>
        <taxon>Mucoromycota</taxon>
        <taxon>Glomeromycotina</taxon>
        <taxon>Glomeromycetes</taxon>
        <taxon>Glomerales</taxon>
        <taxon>Glomeraceae</taxon>
        <taxon>Glomus</taxon>
    </lineage>
</organism>
<evidence type="ECO:0000259" key="3">
    <source>
        <dbReference type="PROSITE" id="PS50011"/>
    </source>
</evidence>
<accession>A0A397SVK9</accession>
<name>A0A397SVK9_9GLOM</name>
<evidence type="ECO:0000313" key="5">
    <source>
        <dbReference type="Proteomes" id="UP000265703"/>
    </source>
</evidence>
<dbReference type="InterPro" id="IPR000719">
    <property type="entry name" value="Prot_kinase_dom"/>
</dbReference>
<dbReference type="EMBL" id="QKYT01000253">
    <property type="protein sequence ID" value="RIA88666.1"/>
    <property type="molecule type" value="Genomic_DNA"/>
</dbReference>
<feature type="non-terminal residue" evidence="4">
    <location>
        <position position="1"/>
    </location>
</feature>
<evidence type="ECO:0000256" key="2">
    <source>
        <dbReference type="ARBA" id="ARBA00022840"/>
    </source>
</evidence>
<comment type="caution">
    <text evidence="4">The sequence shown here is derived from an EMBL/GenBank/DDBJ whole genome shotgun (WGS) entry which is preliminary data.</text>
</comment>
<dbReference type="OrthoDB" id="2390637at2759"/>
<keyword evidence="4" id="KW-0808">Transferase</keyword>
<keyword evidence="4" id="KW-0418">Kinase</keyword>
<protein>
    <submittedName>
        <fullName evidence="4">Kinase-like domain-containing protein</fullName>
    </submittedName>
</protein>
<dbReference type="InterPro" id="IPR011009">
    <property type="entry name" value="Kinase-like_dom_sf"/>
</dbReference>
<gene>
    <name evidence="4" type="ORF">C1645_695008</name>
</gene>
<evidence type="ECO:0000313" key="4">
    <source>
        <dbReference type="EMBL" id="RIA88666.1"/>
    </source>
</evidence>
<dbReference type="SUPFAM" id="SSF56112">
    <property type="entry name" value="Protein kinase-like (PK-like)"/>
    <property type="match status" value="1"/>
</dbReference>
<dbReference type="InterPro" id="IPR051681">
    <property type="entry name" value="Ser/Thr_Kinases-Pseudokinases"/>
</dbReference>
<reference evidence="4 5" key="1">
    <citation type="submission" date="2018-06" db="EMBL/GenBank/DDBJ databases">
        <title>Comparative genomics reveals the genomic features of Rhizophagus irregularis, R. cerebriforme, R. diaphanum and Gigaspora rosea, and their symbiotic lifestyle signature.</title>
        <authorList>
            <person name="Morin E."/>
            <person name="San Clemente H."/>
            <person name="Chen E.C.H."/>
            <person name="De La Providencia I."/>
            <person name="Hainaut M."/>
            <person name="Kuo A."/>
            <person name="Kohler A."/>
            <person name="Murat C."/>
            <person name="Tang N."/>
            <person name="Roy S."/>
            <person name="Loubradou J."/>
            <person name="Henrissat B."/>
            <person name="Grigoriev I.V."/>
            <person name="Corradi N."/>
            <person name="Roux C."/>
            <person name="Martin F.M."/>
        </authorList>
    </citation>
    <scope>NUCLEOTIDE SEQUENCE [LARGE SCALE GENOMIC DNA]</scope>
    <source>
        <strain evidence="4 5">DAOM 227022</strain>
    </source>
</reference>
<keyword evidence="1" id="KW-0547">Nucleotide-binding</keyword>
<keyword evidence="2" id="KW-0067">ATP-binding</keyword>
<dbReference type="PROSITE" id="PS50011">
    <property type="entry name" value="PROTEIN_KINASE_DOM"/>
    <property type="match status" value="1"/>
</dbReference>
<dbReference type="InterPro" id="IPR001245">
    <property type="entry name" value="Ser-Thr/Tyr_kinase_cat_dom"/>
</dbReference>
<evidence type="ECO:0000256" key="1">
    <source>
        <dbReference type="ARBA" id="ARBA00022741"/>
    </source>
</evidence>
<sequence length="275" mass="32241">REYFLIMQYADGGNLREYLKQYFSKLTWNDKFKLAYQIAEGVKYLHEKDILHQNLHSKNILIHQGEAKIMLNISKNTEADHLGSKMISYHDPKFLENPSYDYDKKSDIYSLGVLMWELSSGKPPFIDEKNEKGLKIHLIDGHREEPIPNTPNEYLKLYKLCWDSEPDVRPSINKVFNKLGKMLYAQNKKILEPLELIRLIKHNHLTDVIKMEDLSEKSNISKELLKATWKKTVVCKRLESTQLSESFLHELKMYKKLNGCSRITRILGISLSELN</sequence>
<keyword evidence="5" id="KW-1185">Reference proteome</keyword>
<dbReference type="GO" id="GO:0097527">
    <property type="term" value="P:necroptotic signaling pathway"/>
    <property type="evidence" value="ECO:0007669"/>
    <property type="project" value="TreeGrafter"/>
</dbReference>
<dbReference type="Pfam" id="PF07714">
    <property type="entry name" value="PK_Tyr_Ser-Thr"/>
    <property type="match status" value="1"/>
</dbReference>
<dbReference type="PRINTS" id="PR00109">
    <property type="entry name" value="TYRKINASE"/>
</dbReference>
<proteinExistence type="predicted"/>